<organism evidence="2 3">
    <name type="scientific">Haemaphysalis longicornis</name>
    <name type="common">Bush tick</name>
    <dbReference type="NCBI Taxonomy" id="44386"/>
    <lineage>
        <taxon>Eukaryota</taxon>
        <taxon>Metazoa</taxon>
        <taxon>Ecdysozoa</taxon>
        <taxon>Arthropoda</taxon>
        <taxon>Chelicerata</taxon>
        <taxon>Arachnida</taxon>
        <taxon>Acari</taxon>
        <taxon>Parasitiformes</taxon>
        <taxon>Ixodida</taxon>
        <taxon>Ixodoidea</taxon>
        <taxon>Ixodidae</taxon>
        <taxon>Haemaphysalinae</taxon>
        <taxon>Haemaphysalis</taxon>
    </lineage>
</organism>
<keyword evidence="3" id="KW-1185">Reference proteome</keyword>
<name>A0A9J6FUI0_HAELO</name>
<comment type="caution">
    <text evidence="2">The sequence shown here is derived from an EMBL/GenBank/DDBJ whole genome shotgun (WGS) entry which is preliminary data.</text>
</comment>
<proteinExistence type="predicted"/>
<dbReference type="InterPro" id="IPR000718">
    <property type="entry name" value="Peptidase_M13"/>
</dbReference>
<dbReference type="GO" id="GO:0005886">
    <property type="term" value="C:plasma membrane"/>
    <property type="evidence" value="ECO:0007669"/>
    <property type="project" value="TreeGrafter"/>
</dbReference>
<keyword evidence="1" id="KW-0732">Signal</keyword>
<evidence type="ECO:0000313" key="3">
    <source>
        <dbReference type="Proteomes" id="UP000821853"/>
    </source>
</evidence>
<dbReference type="GO" id="GO:0016485">
    <property type="term" value="P:protein processing"/>
    <property type="evidence" value="ECO:0007669"/>
    <property type="project" value="TreeGrafter"/>
</dbReference>
<dbReference type="OrthoDB" id="10585463at2759"/>
<gene>
    <name evidence="2" type="ORF">HPB48_004028</name>
</gene>
<dbReference type="SUPFAM" id="SSF55486">
    <property type="entry name" value="Metalloproteases ('zincins'), catalytic domain"/>
    <property type="match status" value="1"/>
</dbReference>
<dbReference type="EMBL" id="JABSTR010000005">
    <property type="protein sequence ID" value="KAH9369846.1"/>
    <property type="molecule type" value="Genomic_DNA"/>
</dbReference>
<dbReference type="AlphaFoldDB" id="A0A9J6FUI0"/>
<sequence>MSIVAFCLIILIVVSPRKEPPTGPSNSSCLGAALLELSRYVNVTANPCTDFDRFTCSRRGREEIRAAARKRYLQTVVHPTYQSSCSGKVCKTMHAMYASCVRELLDPATTPEKLFDDITTALENIAGSARPDPAELVGVLDITYGLGILFRQAFHRLSGHNRISVALSPLQPRTQTVGWSFLKRLLTFLRRKNNLTATAGDIRELINLMSENSQNDSEKTLKGSTSLLSTLHPNVTLHSWQKSIDLLCECVSSDNAHVVVSAPGLLKAQLGVYADKDRRDHVTSYIIAVCSMELFDNIIHSSNETSRLPRIALCDSTLLKFYTHWDFVAIERGGSSEKDAMIRSLYDVIVKAAKHEIAELMGTSQAVSEVLTALSSMQVLDLQAVMSVYTPHLPAFQDVGIVRTRLAVRGFSVKKRVIDVSLGLQELWTSRDDVFWNEVIVFGRHVAFSPSVYAELRTDCGPDAMLFNAHVVGVDLADKLILRLFEEARLGRFGGSAFLDSIDCFHPGEWAQDTFHPFLAMNVVLRALAITKWRQQWGRVGTWKVSHDQLFFVAFYLHQLCPLDDQSSHSAEYHLQNFAQFRKAFNCGPPRPDAEHVDCPW</sequence>
<dbReference type="PANTHER" id="PTHR11733">
    <property type="entry name" value="ZINC METALLOPROTEASE FAMILY M13 NEPRILYSIN-RELATED"/>
    <property type="match status" value="1"/>
</dbReference>
<dbReference type="VEuPathDB" id="VectorBase:HLOH_061301"/>
<dbReference type="Proteomes" id="UP000821853">
    <property type="component" value="Chromosome 3"/>
</dbReference>
<feature type="chain" id="PRO_5039933995" description="Peptidase M13 N-terminal domain-containing protein" evidence="1">
    <location>
        <begin position="17"/>
        <end position="601"/>
    </location>
</feature>
<dbReference type="PANTHER" id="PTHR11733:SF241">
    <property type="entry name" value="GH26575P-RELATED"/>
    <property type="match status" value="1"/>
</dbReference>
<accession>A0A9J6FUI0</accession>
<evidence type="ECO:0008006" key="4">
    <source>
        <dbReference type="Google" id="ProtNLM"/>
    </source>
</evidence>
<protein>
    <recommendedName>
        <fullName evidence="4">Peptidase M13 N-terminal domain-containing protein</fullName>
    </recommendedName>
</protein>
<feature type="signal peptide" evidence="1">
    <location>
        <begin position="1"/>
        <end position="16"/>
    </location>
</feature>
<reference evidence="2 3" key="1">
    <citation type="journal article" date="2020" name="Cell">
        <title>Large-Scale Comparative Analyses of Tick Genomes Elucidate Their Genetic Diversity and Vector Capacities.</title>
        <authorList>
            <consortium name="Tick Genome and Microbiome Consortium (TIGMIC)"/>
            <person name="Jia N."/>
            <person name="Wang J."/>
            <person name="Shi W."/>
            <person name="Du L."/>
            <person name="Sun Y."/>
            <person name="Zhan W."/>
            <person name="Jiang J.F."/>
            <person name="Wang Q."/>
            <person name="Zhang B."/>
            <person name="Ji P."/>
            <person name="Bell-Sakyi L."/>
            <person name="Cui X.M."/>
            <person name="Yuan T.T."/>
            <person name="Jiang B.G."/>
            <person name="Yang W.F."/>
            <person name="Lam T.T."/>
            <person name="Chang Q.C."/>
            <person name="Ding S.J."/>
            <person name="Wang X.J."/>
            <person name="Zhu J.G."/>
            <person name="Ruan X.D."/>
            <person name="Zhao L."/>
            <person name="Wei J.T."/>
            <person name="Ye R.Z."/>
            <person name="Que T.C."/>
            <person name="Du C.H."/>
            <person name="Zhou Y.H."/>
            <person name="Cheng J.X."/>
            <person name="Dai P.F."/>
            <person name="Guo W.B."/>
            <person name="Han X.H."/>
            <person name="Huang E.J."/>
            <person name="Li L.F."/>
            <person name="Wei W."/>
            <person name="Gao Y.C."/>
            <person name="Liu J.Z."/>
            <person name="Shao H.Z."/>
            <person name="Wang X."/>
            <person name="Wang C.C."/>
            <person name="Yang T.C."/>
            <person name="Huo Q.B."/>
            <person name="Li W."/>
            <person name="Chen H.Y."/>
            <person name="Chen S.E."/>
            <person name="Zhou L.G."/>
            <person name="Ni X.B."/>
            <person name="Tian J.H."/>
            <person name="Sheng Y."/>
            <person name="Liu T."/>
            <person name="Pan Y.S."/>
            <person name="Xia L.Y."/>
            <person name="Li J."/>
            <person name="Zhao F."/>
            <person name="Cao W.C."/>
        </authorList>
    </citation>
    <scope>NUCLEOTIDE SEQUENCE [LARGE SCALE GENOMIC DNA]</scope>
    <source>
        <strain evidence="2">HaeL-2018</strain>
    </source>
</reference>
<dbReference type="GO" id="GO:0004222">
    <property type="term" value="F:metalloendopeptidase activity"/>
    <property type="evidence" value="ECO:0007669"/>
    <property type="project" value="InterPro"/>
</dbReference>
<evidence type="ECO:0000256" key="1">
    <source>
        <dbReference type="SAM" id="SignalP"/>
    </source>
</evidence>
<evidence type="ECO:0000313" key="2">
    <source>
        <dbReference type="EMBL" id="KAH9369846.1"/>
    </source>
</evidence>